<dbReference type="Gene3D" id="3.40.50.720">
    <property type="entry name" value="NAD(P)-binding Rossmann-like Domain"/>
    <property type="match status" value="1"/>
</dbReference>
<feature type="domain" description="NAD-dependent epimerase/dehydratase" evidence="1">
    <location>
        <begin position="3"/>
        <end position="232"/>
    </location>
</feature>
<dbReference type="Pfam" id="PF01370">
    <property type="entry name" value="Epimerase"/>
    <property type="match status" value="1"/>
</dbReference>
<sequence length="311" mass="32920">MKVVVLGASGFIGSGIVRALAQRQVQLRLVARRPTPVPADAVAEVETRAADLREGVAEHVADADAVVHLVAYTDGGWRVADGDKTAERVNVGLVADLVEALRSRPTPPVVLFSGTETQVGLADRVRIDGTETDNPLSAYTRQKLAAENLLKDATRDGVVRAVSLRLPTIYGEQGDRGVVAFMARKAFANEPLTMWHDGTVRRDLVFVDDVTAAFLAALDHADALAGRHYVLGSGVGVPLRKVFELVAAEVSALTGAPPVPVVSVPPPGHMEPTDLKSVEVDASAFRMVTGWTTRVGLEEGVRRTVAATAGS</sequence>
<reference evidence="3" key="1">
    <citation type="submission" date="2016-10" db="EMBL/GenBank/DDBJ databases">
        <authorList>
            <person name="Varghese N."/>
            <person name="Submissions S."/>
        </authorList>
    </citation>
    <scope>NUCLEOTIDE SEQUENCE [LARGE SCALE GENOMIC DNA]</scope>
    <source>
        <strain evidence="3">DSM 44260</strain>
    </source>
</reference>
<dbReference type="InterPro" id="IPR050177">
    <property type="entry name" value="Lipid_A_modif_metabolic_enz"/>
</dbReference>
<dbReference type="SUPFAM" id="SSF51735">
    <property type="entry name" value="NAD(P)-binding Rossmann-fold domains"/>
    <property type="match status" value="1"/>
</dbReference>
<evidence type="ECO:0000259" key="1">
    <source>
        <dbReference type="Pfam" id="PF01370"/>
    </source>
</evidence>
<dbReference type="InterPro" id="IPR001509">
    <property type="entry name" value="Epimerase_deHydtase"/>
</dbReference>
<accession>A0A1H9P2Q3</accession>
<protein>
    <submittedName>
        <fullName evidence="2">Reductase VcaE</fullName>
    </submittedName>
</protein>
<proteinExistence type="predicted"/>
<dbReference type="PANTHER" id="PTHR43245">
    <property type="entry name" value="BIFUNCTIONAL POLYMYXIN RESISTANCE PROTEIN ARNA"/>
    <property type="match status" value="1"/>
</dbReference>
<evidence type="ECO:0000313" key="3">
    <source>
        <dbReference type="Proteomes" id="UP000199051"/>
    </source>
</evidence>
<keyword evidence="3" id="KW-1185">Reference proteome</keyword>
<dbReference type="InterPro" id="IPR036291">
    <property type="entry name" value="NAD(P)-bd_dom_sf"/>
</dbReference>
<organism evidence="2 3">
    <name type="scientific">Actinokineospora terrae</name>
    <dbReference type="NCBI Taxonomy" id="155974"/>
    <lineage>
        <taxon>Bacteria</taxon>
        <taxon>Bacillati</taxon>
        <taxon>Actinomycetota</taxon>
        <taxon>Actinomycetes</taxon>
        <taxon>Pseudonocardiales</taxon>
        <taxon>Pseudonocardiaceae</taxon>
        <taxon>Actinokineospora</taxon>
    </lineage>
</organism>
<dbReference type="STRING" id="155974.SAMN04487818_103257"/>
<name>A0A1H9P2Q3_9PSEU</name>
<dbReference type="Proteomes" id="UP000199051">
    <property type="component" value="Unassembled WGS sequence"/>
</dbReference>
<dbReference type="EMBL" id="FOGI01000003">
    <property type="protein sequence ID" value="SER42458.1"/>
    <property type="molecule type" value="Genomic_DNA"/>
</dbReference>
<gene>
    <name evidence="2" type="ORF">SAMN04487818_103257</name>
</gene>
<dbReference type="RefSeq" id="WP_092775708.1">
    <property type="nucleotide sequence ID" value="NZ_FOGI01000003.1"/>
</dbReference>
<dbReference type="AlphaFoldDB" id="A0A1H9P2Q3"/>
<evidence type="ECO:0000313" key="2">
    <source>
        <dbReference type="EMBL" id="SER42458.1"/>
    </source>
</evidence>